<dbReference type="GO" id="GO:0004592">
    <property type="term" value="F:pantoate-beta-alanine ligase activity"/>
    <property type="evidence" value="ECO:0007669"/>
    <property type="project" value="UniProtKB-UniRule"/>
</dbReference>
<protein>
    <recommendedName>
        <fullName evidence="5 15">Pantothenate synthetase</fullName>
        <shortName evidence="15">PS</shortName>
        <ecNumber evidence="4 15">6.3.2.1</ecNumber>
    </recommendedName>
    <alternativeName>
        <fullName evidence="14 15">Pantoate--beta-alanine ligase</fullName>
    </alternativeName>
    <alternativeName>
        <fullName evidence="11 15">Pantoate-activating enzyme</fullName>
    </alternativeName>
</protein>
<comment type="pathway">
    <text evidence="2 15">Cofactor biosynthesis; (R)-pantothenate biosynthesis; (R)-pantothenate from (R)-pantoate and beta-alanine: step 1/1.</text>
</comment>
<dbReference type="CDD" id="cd00560">
    <property type="entry name" value="PanC"/>
    <property type="match status" value="1"/>
</dbReference>
<dbReference type="GO" id="GO:0015940">
    <property type="term" value="P:pantothenate biosynthetic process"/>
    <property type="evidence" value="ECO:0007669"/>
    <property type="project" value="UniProtKB-UniRule"/>
</dbReference>
<dbReference type="Pfam" id="PF02569">
    <property type="entry name" value="Pantoate_ligase"/>
    <property type="match status" value="1"/>
</dbReference>
<dbReference type="Proteomes" id="UP000296352">
    <property type="component" value="Chromosome"/>
</dbReference>
<comment type="similarity">
    <text evidence="3 15">Belongs to the pantothenate synthetase family.</text>
</comment>
<keyword evidence="17" id="KW-1185">Reference proteome</keyword>
<evidence type="ECO:0000256" key="15">
    <source>
        <dbReference type="HAMAP-Rule" id="MF_00158"/>
    </source>
</evidence>
<dbReference type="GO" id="GO:0005829">
    <property type="term" value="C:cytosol"/>
    <property type="evidence" value="ECO:0007669"/>
    <property type="project" value="TreeGrafter"/>
</dbReference>
<proteinExistence type="inferred from homology"/>
<evidence type="ECO:0000256" key="3">
    <source>
        <dbReference type="ARBA" id="ARBA00009256"/>
    </source>
</evidence>
<feature type="active site" description="Proton donor" evidence="15">
    <location>
        <position position="44"/>
    </location>
</feature>
<dbReference type="KEGG" id="cee:CENDO_07195"/>
<comment type="function">
    <text evidence="13 15">Catalyzes the condensation of pantoate with beta-alanine in an ATP-dependent reaction via a pantoyl-adenylate intermediate.</text>
</comment>
<evidence type="ECO:0000256" key="2">
    <source>
        <dbReference type="ARBA" id="ARBA00004990"/>
    </source>
</evidence>
<accession>A0A4P7QGI7</accession>
<dbReference type="HAMAP" id="MF_00158">
    <property type="entry name" value="PanC"/>
    <property type="match status" value="1"/>
</dbReference>
<dbReference type="Gene3D" id="3.40.50.620">
    <property type="entry name" value="HUPs"/>
    <property type="match status" value="1"/>
</dbReference>
<dbReference type="RefSeq" id="WP_136141415.1">
    <property type="nucleotide sequence ID" value="NZ_CP039247.1"/>
</dbReference>
<feature type="binding site" evidence="15">
    <location>
        <begin position="37"/>
        <end position="44"/>
    </location>
    <ligand>
        <name>ATP</name>
        <dbReference type="ChEBI" id="CHEBI:30616"/>
    </ligand>
</feature>
<keyword evidence="10 15" id="KW-0067">ATP-binding</keyword>
<evidence type="ECO:0000256" key="10">
    <source>
        <dbReference type="ARBA" id="ARBA00022840"/>
    </source>
</evidence>
<dbReference type="InterPro" id="IPR042176">
    <property type="entry name" value="Pantoate_ligase_C"/>
</dbReference>
<dbReference type="InterPro" id="IPR003721">
    <property type="entry name" value="Pantoate_ligase"/>
</dbReference>
<feature type="binding site" evidence="15">
    <location>
        <begin position="192"/>
        <end position="195"/>
    </location>
    <ligand>
        <name>ATP</name>
        <dbReference type="ChEBI" id="CHEBI:30616"/>
    </ligand>
</feature>
<keyword evidence="9 15" id="KW-0547">Nucleotide-binding</keyword>
<comment type="subcellular location">
    <subcellularLocation>
        <location evidence="1 15">Cytoplasm</location>
    </subcellularLocation>
</comment>
<dbReference type="PANTHER" id="PTHR21299:SF1">
    <property type="entry name" value="PANTOATE--BETA-ALANINE LIGASE"/>
    <property type="match status" value="1"/>
</dbReference>
<dbReference type="UniPathway" id="UPA00028">
    <property type="reaction ID" value="UER00005"/>
</dbReference>
<dbReference type="InterPro" id="IPR014729">
    <property type="entry name" value="Rossmann-like_a/b/a_fold"/>
</dbReference>
<organism evidence="16 17">
    <name type="scientific">Corynebacterium endometrii</name>
    <dbReference type="NCBI Taxonomy" id="2488819"/>
    <lineage>
        <taxon>Bacteria</taxon>
        <taxon>Bacillati</taxon>
        <taxon>Actinomycetota</taxon>
        <taxon>Actinomycetes</taxon>
        <taxon>Mycobacteriales</taxon>
        <taxon>Corynebacteriaceae</taxon>
        <taxon>Corynebacterium</taxon>
    </lineage>
</organism>
<dbReference type="FunFam" id="3.40.50.620:FF:000114">
    <property type="entry name" value="Pantothenate synthetase"/>
    <property type="match status" value="1"/>
</dbReference>
<evidence type="ECO:0000313" key="17">
    <source>
        <dbReference type="Proteomes" id="UP000296352"/>
    </source>
</evidence>
<evidence type="ECO:0000313" key="16">
    <source>
        <dbReference type="EMBL" id="QCB28713.1"/>
    </source>
</evidence>
<evidence type="ECO:0000256" key="6">
    <source>
        <dbReference type="ARBA" id="ARBA00022490"/>
    </source>
</evidence>
<evidence type="ECO:0000256" key="7">
    <source>
        <dbReference type="ARBA" id="ARBA00022598"/>
    </source>
</evidence>
<keyword evidence="8 15" id="KW-0566">Pantothenate biosynthesis</keyword>
<gene>
    <name evidence="16" type="primary">panC1</name>
    <name evidence="15" type="synonym">panC</name>
    <name evidence="16" type="ORF">CENDO_07195</name>
</gene>
<comment type="catalytic activity">
    <reaction evidence="12 15">
        <text>(R)-pantoate + beta-alanine + ATP = (R)-pantothenate + AMP + diphosphate + H(+)</text>
        <dbReference type="Rhea" id="RHEA:10912"/>
        <dbReference type="ChEBI" id="CHEBI:15378"/>
        <dbReference type="ChEBI" id="CHEBI:15980"/>
        <dbReference type="ChEBI" id="CHEBI:29032"/>
        <dbReference type="ChEBI" id="CHEBI:30616"/>
        <dbReference type="ChEBI" id="CHEBI:33019"/>
        <dbReference type="ChEBI" id="CHEBI:57966"/>
        <dbReference type="ChEBI" id="CHEBI:456215"/>
        <dbReference type="EC" id="6.3.2.1"/>
    </reaction>
</comment>
<evidence type="ECO:0000256" key="1">
    <source>
        <dbReference type="ARBA" id="ARBA00004496"/>
    </source>
</evidence>
<feature type="binding site" evidence="15">
    <location>
        <position position="184"/>
    </location>
    <ligand>
        <name>ATP</name>
        <dbReference type="ChEBI" id="CHEBI:30616"/>
    </ligand>
</feature>
<feature type="binding site" evidence="15">
    <location>
        <begin position="155"/>
        <end position="158"/>
    </location>
    <ligand>
        <name>ATP</name>
        <dbReference type="ChEBI" id="CHEBI:30616"/>
    </ligand>
</feature>
<evidence type="ECO:0000256" key="4">
    <source>
        <dbReference type="ARBA" id="ARBA00012219"/>
    </source>
</evidence>
<feature type="binding site" evidence="15">
    <location>
        <position position="69"/>
    </location>
    <ligand>
        <name>beta-alanine</name>
        <dbReference type="ChEBI" id="CHEBI:57966"/>
    </ligand>
</feature>
<evidence type="ECO:0000256" key="11">
    <source>
        <dbReference type="ARBA" id="ARBA00032806"/>
    </source>
</evidence>
<keyword evidence="7 15" id="KW-0436">Ligase</keyword>
<comment type="miscellaneous">
    <text evidence="15">The reaction proceeds by a bi uni uni bi ping pong mechanism.</text>
</comment>
<keyword evidence="6 15" id="KW-0963">Cytoplasm</keyword>
<comment type="subunit">
    <text evidence="15">Homodimer.</text>
</comment>
<evidence type="ECO:0000256" key="8">
    <source>
        <dbReference type="ARBA" id="ARBA00022655"/>
    </source>
</evidence>
<reference evidence="16 17" key="1">
    <citation type="submission" date="2019-04" db="EMBL/GenBank/DDBJ databases">
        <title>Corynebacterium endometrii sp. nov., isolated from the uterus of a cow with endometritis.</title>
        <authorList>
            <person name="Ballas P."/>
            <person name="Ruckert C."/>
            <person name="Wagener K."/>
            <person name="Drillich M."/>
            <person name="Kaempfer P."/>
            <person name="Busse H.-J."/>
            <person name="Ehling-Schulz M."/>
        </authorList>
    </citation>
    <scope>NUCLEOTIDE SEQUENCE [LARGE SCALE GENOMIC DNA]</scope>
    <source>
        <strain evidence="16 17">LMM-1653</strain>
    </source>
</reference>
<feature type="binding site" evidence="15">
    <location>
        <position position="69"/>
    </location>
    <ligand>
        <name>(R)-pantoate</name>
        <dbReference type="ChEBI" id="CHEBI:15980"/>
    </ligand>
</feature>
<evidence type="ECO:0000256" key="9">
    <source>
        <dbReference type="ARBA" id="ARBA00022741"/>
    </source>
</evidence>
<dbReference type="PANTHER" id="PTHR21299">
    <property type="entry name" value="CYTIDYLATE KINASE/PANTOATE-BETA-ALANINE LIGASE"/>
    <property type="match status" value="1"/>
</dbReference>
<dbReference type="Gene3D" id="3.30.1300.10">
    <property type="entry name" value="Pantoate-beta-alanine ligase, C-terminal domain"/>
    <property type="match status" value="1"/>
</dbReference>
<evidence type="ECO:0000256" key="13">
    <source>
        <dbReference type="ARBA" id="ARBA00055042"/>
    </source>
</evidence>
<dbReference type="OrthoDB" id="9773087at2"/>
<sequence>MNITEPVVANTTEQIRTKISELRRARGGAPVVLVPTMGALHEGHLSLVKRAQRIDGAVVVVSIFVNPLQFAEGEDLDSYPRTLDADVEKLSNVGADLVFAPSPREMYPQGPRTLIHPGEAGSILEGASRPTHFSGVLTVVNKLFQITGCTHAVFGEKDYQQLLLIRQMVQDLNIPVEVIGAPIVREDSGLAKSSRNQYLSDDERKLAGALSRALHVAAGYDSAEEVVAKAKEMLAEHEGIDLDYVALTSADLGEPRVGDNRLLVAARVGATRLIDNVAVRLAH</sequence>
<evidence type="ECO:0000256" key="14">
    <source>
        <dbReference type="ARBA" id="ARBA00077433"/>
    </source>
</evidence>
<feature type="binding site" evidence="15">
    <location>
        <position position="161"/>
    </location>
    <ligand>
        <name>(R)-pantoate</name>
        <dbReference type="ChEBI" id="CHEBI:15980"/>
    </ligand>
</feature>
<dbReference type="AlphaFoldDB" id="A0A4P7QGI7"/>
<dbReference type="EMBL" id="CP039247">
    <property type="protein sequence ID" value="QCB28713.1"/>
    <property type="molecule type" value="Genomic_DNA"/>
</dbReference>
<dbReference type="SUPFAM" id="SSF52374">
    <property type="entry name" value="Nucleotidylyl transferase"/>
    <property type="match status" value="1"/>
</dbReference>
<name>A0A4P7QGI7_9CORY</name>
<dbReference type="EC" id="6.3.2.1" evidence="4 15"/>
<evidence type="ECO:0000256" key="12">
    <source>
        <dbReference type="ARBA" id="ARBA00048258"/>
    </source>
</evidence>
<evidence type="ECO:0000256" key="5">
    <source>
        <dbReference type="ARBA" id="ARBA00014155"/>
    </source>
</evidence>
<dbReference type="NCBIfam" id="TIGR00018">
    <property type="entry name" value="panC"/>
    <property type="match status" value="1"/>
</dbReference>
<dbReference type="GO" id="GO:0005524">
    <property type="term" value="F:ATP binding"/>
    <property type="evidence" value="ECO:0007669"/>
    <property type="project" value="UniProtKB-KW"/>
</dbReference>